<dbReference type="PANTHER" id="PTHR12243:SF67">
    <property type="entry name" value="COREPRESSOR OF PANGOLIN, ISOFORM A-RELATED"/>
    <property type="match status" value="1"/>
</dbReference>
<dbReference type="SMART" id="SM00595">
    <property type="entry name" value="MADF"/>
    <property type="match status" value="1"/>
</dbReference>
<reference evidence="5" key="1">
    <citation type="submission" date="2022-01" db="EMBL/GenBank/DDBJ databases">
        <authorList>
            <person name="King R."/>
        </authorList>
    </citation>
    <scope>NUCLEOTIDE SEQUENCE</scope>
</reference>
<evidence type="ECO:0000313" key="5">
    <source>
        <dbReference type="EMBL" id="CAH1113781.1"/>
    </source>
</evidence>
<dbReference type="InterPro" id="IPR004210">
    <property type="entry name" value="BESS_motif"/>
</dbReference>
<feature type="compositionally biased region" description="Polar residues" evidence="2">
    <location>
        <begin position="297"/>
        <end position="310"/>
    </location>
</feature>
<evidence type="ECO:0000256" key="2">
    <source>
        <dbReference type="SAM" id="MobiDB-lite"/>
    </source>
</evidence>
<dbReference type="Proteomes" id="UP001153636">
    <property type="component" value="Chromosome 7"/>
</dbReference>
<gene>
    <name evidence="5" type="ORF">PSYICH_LOCUS13777</name>
</gene>
<feature type="region of interest" description="Disordered" evidence="2">
    <location>
        <begin position="115"/>
        <end position="190"/>
    </location>
</feature>
<dbReference type="OrthoDB" id="6722241at2759"/>
<feature type="compositionally biased region" description="Acidic residues" evidence="2">
    <location>
        <begin position="123"/>
        <end position="133"/>
    </location>
</feature>
<dbReference type="AlphaFoldDB" id="A0A9P0GL86"/>
<feature type="domain" description="MADF" evidence="3">
    <location>
        <begin position="7"/>
        <end position="99"/>
    </location>
</feature>
<proteinExistence type="predicted"/>
<dbReference type="Pfam" id="PF10545">
    <property type="entry name" value="MADF_DNA_bdg"/>
    <property type="match status" value="1"/>
</dbReference>
<dbReference type="GO" id="GO:0003677">
    <property type="term" value="F:DNA binding"/>
    <property type="evidence" value="ECO:0007669"/>
    <property type="project" value="InterPro"/>
</dbReference>
<dbReference type="InterPro" id="IPR006578">
    <property type="entry name" value="MADF-dom"/>
</dbReference>
<sequence>MSAMEEKLIEAVRDRNILYDTSHPDYMKIKIKLKIWDEIAKEIGMQSGSEAKMQWEKLRHSLRDAIRRQKKYVRNGAAPSTLKPWKFQTEMGFLQPYMANRKKEINLLDEYDEDSNTQNYEQLENEDTLEVDSEVEHASEEREDEGGIPRTAAVFSGNSKENSPKRHVQENPSDLPDSSRENTSTPQYKIKKKDNIEILLKQSIENLEKRATERASHRAGLFDRIQPPSDPLYHFFMSMYETTKRMPPSSQHVVKNHVYKAVTDMEATLLNIPQIHTHQQSQFYQCNIQHQYDQCNDSRCSPSTPLSSIHNAPPESREERNT</sequence>
<evidence type="ECO:0008006" key="7">
    <source>
        <dbReference type="Google" id="ProtNLM"/>
    </source>
</evidence>
<accession>A0A9P0GL86</accession>
<evidence type="ECO:0000313" key="6">
    <source>
        <dbReference type="Proteomes" id="UP001153636"/>
    </source>
</evidence>
<dbReference type="GO" id="GO:0005667">
    <property type="term" value="C:transcription regulator complex"/>
    <property type="evidence" value="ECO:0007669"/>
    <property type="project" value="TreeGrafter"/>
</dbReference>
<evidence type="ECO:0000259" key="3">
    <source>
        <dbReference type="PROSITE" id="PS51029"/>
    </source>
</evidence>
<feature type="domain" description="BESS" evidence="4">
    <location>
        <begin position="229"/>
        <end position="268"/>
    </location>
</feature>
<dbReference type="PROSITE" id="PS51031">
    <property type="entry name" value="BESS"/>
    <property type="match status" value="1"/>
</dbReference>
<evidence type="ECO:0000256" key="1">
    <source>
        <dbReference type="PROSITE-ProRule" id="PRU00371"/>
    </source>
</evidence>
<evidence type="ECO:0000259" key="4">
    <source>
        <dbReference type="PROSITE" id="PS51031"/>
    </source>
</evidence>
<dbReference type="PROSITE" id="PS51029">
    <property type="entry name" value="MADF"/>
    <property type="match status" value="1"/>
</dbReference>
<dbReference type="Pfam" id="PF02944">
    <property type="entry name" value="BESS"/>
    <property type="match status" value="1"/>
</dbReference>
<protein>
    <recommendedName>
        <fullName evidence="7">MADF domain-containing protein</fullName>
    </recommendedName>
</protein>
<feature type="region of interest" description="Disordered" evidence="2">
    <location>
        <begin position="297"/>
        <end position="322"/>
    </location>
</feature>
<dbReference type="PANTHER" id="PTHR12243">
    <property type="entry name" value="MADF DOMAIN TRANSCRIPTION FACTOR"/>
    <property type="match status" value="1"/>
</dbReference>
<dbReference type="GO" id="GO:0005634">
    <property type="term" value="C:nucleus"/>
    <property type="evidence" value="ECO:0007669"/>
    <property type="project" value="UniProtKB-SubCell"/>
</dbReference>
<keyword evidence="6" id="KW-1185">Reference proteome</keyword>
<keyword evidence="1" id="KW-0539">Nucleus</keyword>
<organism evidence="5 6">
    <name type="scientific">Psylliodes chrysocephalus</name>
    <dbReference type="NCBI Taxonomy" id="3402493"/>
    <lineage>
        <taxon>Eukaryota</taxon>
        <taxon>Metazoa</taxon>
        <taxon>Ecdysozoa</taxon>
        <taxon>Arthropoda</taxon>
        <taxon>Hexapoda</taxon>
        <taxon>Insecta</taxon>
        <taxon>Pterygota</taxon>
        <taxon>Neoptera</taxon>
        <taxon>Endopterygota</taxon>
        <taxon>Coleoptera</taxon>
        <taxon>Polyphaga</taxon>
        <taxon>Cucujiformia</taxon>
        <taxon>Chrysomeloidea</taxon>
        <taxon>Chrysomelidae</taxon>
        <taxon>Galerucinae</taxon>
        <taxon>Alticini</taxon>
        <taxon>Psylliodes</taxon>
    </lineage>
</organism>
<dbReference type="EMBL" id="OV651819">
    <property type="protein sequence ID" value="CAH1113781.1"/>
    <property type="molecule type" value="Genomic_DNA"/>
</dbReference>
<dbReference type="InterPro" id="IPR039353">
    <property type="entry name" value="TF_Adf1"/>
</dbReference>
<comment type="subcellular location">
    <subcellularLocation>
        <location evidence="1">Nucleus</location>
    </subcellularLocation>
</comment>
<dbReference type="GO" id="GO:0006357">
    <property type="term" value="P:regulation of transcription by RNA polymerase II"/>
    <property type="evidence" value="ECO:0007669"/>
    <property type="project" value="TreeGrafter"/>
</dbReference>
<name>A0A9P0GL86_9CUCU</name>